<dbReference type="GO" id="GO:0000155">
    <property type="term" value="F:phosphorelay sensor kinase activity"/>
    <property type="evidence" value="ECO:0007669"/>
    <property type="project" value="InterPro"/>
</dbReference>
<dbReference type="Pfam" id="PF13426">
    <property type="entry name" value="PAS_9"/>
    <property type="match status" value="1"/>
</dbReference>
<feature type="modified residue" description="4-aspartylphosphate" evidence="6">
    <location>
        <position position="873"/>
    </location>
</feature>
<proteinExistence type="predicted"/>
<organism evidence="11 12">
    <name type="scientific">Massilia yuzhufengensis</name>
    <dbReference type="NCBI Taxonomy" id="1164594"/>
    <lineage>
        <taxon>Bacteria</taxon>
        <taxon>Pseudomonadati</taxon>
        <taxon>Pseudomonadota</taxon>
        <taxon>Betaproteobacteria</taxon>
        <taxon>Burkholderiales</taxon>
        <taxon>Oxalobacteraceae</taxon>
        <taxon>Telluria group</taxon>
        <taxon>Massilia</taxon>
    </lineage>
</organism>
<sequence length="1083" mass="117399">MTQSGALPSPAPLSFLDNTGELGALIARFDWSRTSLGPIAGWPQSLRSTVSLILHSTFPIATMWGEEGVMIYNSGYAEIAQDKHPALLGIEVRDAWPEAREFNDHVMRVCLAGKTLHYADQELTLRRNGQDEQIWFNLDYSPIIGESHVPVGVMAMVADISDDVRVERFLQGERRRLQEMFNQAPGFMAMLEGPEHRFVQVNEAYRELVGFREVVGKSVAEALPEAVEQGFAALLDQLYASGEAYSGVAMPFATVASGDVPARSVFVDFVYQPVRDEQGAVYGIFVQGADVSARVAAEEAMRSSEALFRTLAQALPNQVWSAPPDGVLDWFNDRVYDYSGQRPGELDEGRWAGMVHPDDLGAAVAAWTHAIGAGSTYQVEFRLRDRQGDYRWHLGRALPIRDDKGAITRWVGTNTDIEDQKIAAHALLTLNDTLAEQVSQRTAERDRIWRLSTELMLVADFSSNIVAVNPAFTTVLGWIDSELVGTPFLDLVHPDDVASTLREVGDLSVGRTTFSFENRYRHRDGSYRTLAWSASPDSGFIHAVARDVTAEREAALAMKRTEQALQQSQKMETIGKLTGGVAHDFNNLLQVIAGNLQLLGTDVASHPRAQRRIENAMQGVLRGAKLASQLLAFGRRQALEPKVVRIGRNVAAMDDMLRRALGEAIETQTVIQAGLWNAFVDVSQVENAILNLCINARDAMDGVGKLTIEVGNAHLDDYYAHAHPDVSPGQYVMIAVSDTGSGMPPEVMAQAFEPFFSTKAEGKGSGLGLSMVYGFARQSGGHVKIYSEVGLGTTVKMYLPRSMEAEDAVEPIELREAAGGTETILVVEDDEGVRETAVELLGELGYRVLKAPDASSAMAIVASGIPIDLLFTDVVMPGPLRSPDLARKAREAIPHLAVLFTSGYTENAIVHGGRLDAGVDLLAKPYTRLALASKIRHVLANRDQRSGAARNLAQARTPARPAARTPAALAIVLVEDDESLRSTTTELLQLLGHTVSSAASGEEALALPGLAAADVLMTDLELPGMAGEELAHAARLRAPQLGVVFASGRSADTSLERSTVLRKPYDVAALQAALADAALVSRS</sequence>
<protein>
    <recommendedName>
        <fullName evidence="2">histidine kinase</fullName>
        <ecNumber evidence="2">2.7.13.3</ecNumber>
    </recommendedName>
</protein>
<dbReference type="CDD" id="cd00082">
    <property type="entry name" value="HisKA"/>
    <property type="match status" value="1"/>
</dbReference>
<dbReference type="InterPro" id="IPR004358">
    <property type="entry name" value="Sig_transdc_His_kin-like_C"/>
</dbReference>
<dbReference type="CDD" id="cd16919">
    <property type="entry name" value="HATPase_CckA-like"/>
    <property type="match status" value="1"/>
</dbReference>
<feature type="domain" description="PAC" evidence="10">
    <location>
        <begin position="377"/>
        <end position="429"/>
    </location>
</feature>
<evidence type="ECO:0000256" key="4">
    <source>
        <dbReference type="ARBA" id="ARBA00022679"/>
    </source>
</evidence>
<feature type="modified residue" description="4-aspartylphosphate" evidence="6">
    <location>
        <position position="1019"/>
    </location>
</feature>
<dbReference type="InterPro" id="IPR003661">
    <property type="entry name" value="HisK_dim/P_dom"/>
</dbReference>
<dbReference type="SUPFAM" id="SSF55874">
    <property type="entry name" value="ATPase domain of HSP90 chaperone/DNA topoisomerase II/histidine kinase"/>
    <property type="match status" value="1"/>
</dbReference>
<dbReference type="InterPro" id="IPR035965">
    <property type="entry name" value="PAS-like_dom_sf"/>
</dbReference>
<evidence type="ECO:0000259" key="7">
    <source>
        <dbReference type="PROSITE" id="PS50109"/>
    </source>
</evidence>
<feature type="domain" description="PAS" evidence="9">
    <location>
        <begin position="456"/>
        <end position="496"/>
    </location>
</feature>
<dbReference type="SUPFAM" id="SSF52172">
    <property type="entry name" value="CheY-like"/>
    <property type="match status" value="2"/>
</dbReference>
<dbReference type="Gene3D" id="3.40.50.2300">
    <property type="match status" value="2"/>
</dbReference>
<dbReference type="SMART" id="SM00387">
    <property type="entry name" value="HATPase_c"/>
    <property type="match status" value="1"/>
</dbReference>
<evidence type="ECO:0000256" key="3">
    <source>
        <dbReference type="ARBA" id="ARBA00022553"/>
    </source>
</evidence>
<dbReference type="PROSITE" id="PS50113">
    <property type="entry name" value="PAC"/>
    <property type="match status" value="2"/>
</dbReference>
<dbReference type="CDD" id="cd00130">
    <property type="entry name" value="PAS"/>
    <property type="match status" value="2"/>
</dbReference>
<dbReference type="SMART" id="SM00091">
    <property type="entry name" value="PAS"/>
    <property type="match status" value="3"/>
</dbReference>
<dbReference type="EC" id="2.7.13.3" evidence="2"/>
<dbReference type="InterPro" id="IPR036890">
    <property type="entry name" value="HATPase_C_sf"/>
</dbReference>
<dbReference type="InterPro" id="IPR001610">
    <property type="entry name" value="PAC"/>
</dbReference>
<dbReference type="SMART" id="SM00448">
    <property type="entry name" value="REC"/>
    <property type="match status" value="2"/>
</dbReference>
<dbReference type="InterPro" id="IPR001789">
    <property type="entry name" value="Sig_transdc_resp-reg_receiver"/>
</dbReference>
<feature type="domain" description="Response regulatory" evidence="8">
    <location>
        <begin position="970"/>
        <end position="1078"/>
    </location>
</feature>
<dbReference type="InterPro" id="IPR011006">
    <property type="entry name" value="CheY-like_superfamily"/>
</dbReference>
<feature type="domain" description="Histidine kinase" evidence="7">
    <location>
        <begin position="580"/>
        <end position="803"/>
    </location>
</feature>
<dbReference type="FunFam" id="3.30.450.20:FF:000099">
    <property type="entry name" value="Sensory box sensor histidine kinase"/>
    <property type="match status" value="1"/>
</dbReference>
<dbReference type="OrthoDB" id="9177042at2"/>
<evidence type="ECO:0000256" key="6">
    <source>
        <dbReference type="PROSITE-ProRule" id="PRU00169"/>
    </source>
</evidence>
<dbReference type="PROSITE" id="PS50110">
    <property type="entry name" value="RESPONSE_REGULATORY"/>
    <property type="match status" value="2"/>
</dbReference>
<feature type="domain" description="Response regulatory" evidence="8">
    <location>
        <begin position="823"/>
        <end position="939"/>
    </location>
</feature>
<dbReference type="PROSITE" id="PS50112">
    <property type="entry name" value="PAS"/>
    <property type="match status" value="1"/>
</dbReference>
<dbReference type="Proteomes" id="UP000198639">
    <property type="component" value="Unassembled WGS sequence"/>
</dbReference>
<dbReference type="Gene3D" id="3.30.450.20">
    <property type="entry name" value="PAS domain"/>
    <property type="match status" value="4"/>
</dbReference>
<name>A0A1I1NXV4_9BURK</name>
<dbReference type="RefSeq" id="WP_091875067.1">
    <property type="nucleotide sequence ID" value="NZ_FOLD01000014.1"/>
</dbReference>
<evidence type="ECO:0000256" key="5">
    <source>
        <dbReference type="ARBA" id="ARBA00022777"/>
    </source>
</evidence>
<keyword evidence="3 6" id="KW-0597">Phosphoprotein</keyword>
<dbReference type="SMART" id="SM00086">
    <property type="entry name" value="PAC"/>
    <property type="match status" value="3"/>
</dbReference>
<evidence type="ECO:0000313" key="12">
    <source>
        <dbReference type="Proteomes" id="UP000198639"/>
    </source>
</evidence>
<dbReference type="AlphaFoldDB" id="A0A1I1NXV4"/>
<dbReference type="Gene3D" id="1.10.287.130">
    <property type="match status" value="1"/>
</dbReference>
<dbReference type="InterPro" id="IPR005467">
    <property type="entry name" value="His_kinase_dom"/>
</dbReference>
<accession>A0A1I1NXV4</accession>
<comment type="catalytic activity">
    <reaction evidence="1">
        <text>ATP + protein L-histidine = ADP + protein N-phospho-L-histidine.</text>
        <dbReference type="EC" id="2.7.13.3"/>
    </reaction>
</comment>
<evidence type="ECO:0000256" key="1">
    <source>
        <dbReference type="ARBA" id="ARBA00000085"/>
    </source>
</evidence>
<evidence type="ECO:0000256" key="2">
    <source>
        <dbReference type="ARBA" id="ARBA00012438"/>
    </source>
</evidence>
<dbReference type="STRING" id="1164594.SAMN05216204_11485"/>
<dbReference type="InterPro" id="IPR052162">
    <property type="entry name" value="Sensor_kinase/Photoreceptor"/>
</dbReference>
<dbReference type="EMBL" id="FOLD01000014">
    <property type="protein sequence ID" value="SFD02439.1"/>
    <property type="molecule type" value="Genomic_DNA"/>
</dbReference>
<evidence type="ECO:0000313" key="11">
    <source>
        <dbReference type="EMBL" id="SFD02439.1"/>
    </source>
</evidence>
<dbReference type="InterPro" id="IPR036097">
    <property type="entry name" value="HisK_dim/P_sf"/>
</dbReference>
<dbReference type="SUPFAM" id="SSF55785">
    <property type="entry name" value="PYP-like sensor domain (PAS domain)"/>
    <property type="match status" value="4"/>
</dbReference>
<gene>
    <name evidence="11" type="ORF">SAMN05216204_11485</name>
</gene>
<dbReference type="SMART" id="SM00388">
    <property type="entry name" value="HisKA"/>
    <property type="match status" value="1"/>
</dbReference>
<dbReference type="NCBIfam" id="TIGR00229">
    <property type="entry name" value="sensory_box"/>
    <property type="match status" value="3"/>
</dbReference>
<dbReference type="PANTHER" id="PTHR43304:SF1">
    <property type="entry name" value="PAC DOMAIN-CONTAINING PROTEIN"/>
    <property type="match status" value="1"/>
</dbReference>
<keyword evidence="4" id="KW-0808">Transferase</keyword>
<dbReference type="InterPro" id="IPR013655">
    <property type="entry name" value="PAS_fold_3"/>
</dbReference>
<dbReference type="CDD" id="cd00156">
    <property type="entry name" value="REC"/>
    <property type="match status" value="1"/>
</dbReference>
<evidence type="ECO:0000259" key="10">
    <source>
        <dbReference type="PROSITE" id="PS50113"/>
    </source>
</evidence>
<dbReference type="Pfam" id="PF08447">
    <property type="entry name" value="PAS_3"/>
    <property type="match status" value="2"/>
</dbReference>
<dbReference type="Pfam" id="PF08448">
    <property type="entry name" value="PAS_4"/>
    <property type="match status" value="1"/>
</dbReference>
<keyword evidence="5" id="KW-0418">Kinase</keyword>
<dbReference type="InterPro" id="IPR003594">
    <property type="entry name" value="HATPase_dom"/>
</dbReference>
<dbReference type="InterPro" id="IPR013656">
    <property type="entry name" value="PAS_4"/>
</dbReference>
<keyword evidence="12" id="KW-1185">Reference proteome</keyword>
<evidence type="ECO:0000259" key="9">
    <source>
        <dbReference type="PROSITE" id="PS50112"/>
    </source>
</evidence>
<dbReference type="CDD" id="cd18161">
    <property type="entry name" value="REC_hyHK_blue-like"/>
    <property type="match status" value="1"/>
</dbReference>
<dbReference type="Gene3D" id="3.30.565.10">
    <property type="entry name" value="Histidine kinase-like ATPase, C-terminal domain"/>
    <property type="match status" value="1"/>
</dbReference>
<dbReference type="PROSITE" id="PS50109">
    <property type="entry name" value="HIS_KIN"/>
    <property type="match status" value="1"/>
</dbReference>
<dbReference type="Pfam" id="PF02518">
    <property type="entry name" value="HATPase_c"/>
    <property type="match status" value="1"/>
</dbReference>
<dbReference type="PRINTS" id="PR00344">
    <property type="entry name" value="BCTRLSENSOR"/>
</dbReference>
<dbReference type="InterPro" id="IPR000700">
    <property type="entry name" value="PAS-assoc_C"/>
</dbReference>
<dbReference type="PANTHER" id="PTHR43304">
    <property type="entry name" value="PHYTOCHROME-LIKE PROTEIN CPH1"/>
    <property type="match status" value="1"/>
</dbReference>
<feature type="domain" description="PAC" evidence="10">
    <location>
        <begin position="119"/>
        <end position="172"/>
    </location>
</feature>
<dbReference type="InterPro" id="IPR000014">
    <property type="entry name" value="PAS"/>
</dbReference>
<dbReference type="Pfam" id="PF00072">
    <property type="entry name" value="Response_reg"/>
    <property type="match status" value="2"/>
</dbReference>
<dbReference type="SUPFAM" id="SSF47384">
    <property type="entry name" value="Homodimeric domain of signal transducing histidine kinase"/>
    <property type="match status" value="1"/>
</dbReference>
<evidence type="ECO:0000259" key="8">
    <source>
        <dbReference type="PROSITE" id="PS50110"/>
    </source>
</evidence>
<reference evidence="12" key="1">
    <citation type="submission" date="2016-10" db="EMBL/GenBank/DDBJ databases">
        <authorList>
            <person name="Varghese N."/>
            <person name="Submissions S."/>
        </authorList>
    </citation>
    <scope>NUCLEOTIDE SEQUENCE [LARGE SCALE GENOMIC DNA]</scope>
    <source>
        <strain evidence="12">CGMCC 1.12041</strain>
    </source>
</reference>